<keyword evidence="2" id="KW-1185">Reference proteome</keyword>
<dbReference type="Gene3D" id="3.40.50.1240">
    <property type="entry name" value="Phosphoglycerate mutase-like"/>
    <property type="match status" value="1"/>
</dbReference>
<dbReference type="Pfam" id="PF00300">
    <property type="entry name" value="His_Phos_1"/>
    <property type="match status" value="1"/>
</dbReference>
<dbReference type="InterPro" id="IPR029033">
    <property type="entry name" value="His_PPase_superfam"/>
</dbReference>
<dbReference type="OrthoDB" id="3296006at2"/>
<dbReference type="EMBL" id="OCNH01000002">
    <property type="protein sequence ID" value="SOD88755.1"/>
    <property type="molecule type" value="Genomic_DNA"/>
</dbReference>
<sequence length="168" mass="18356">MRLLTLFIFLIIISTACSTTTVYIVRHAEKVNETDTTDLTPAGYVRAAALAETLGKAGIDSIFSTPYYRTRQTAQALAKHIGVPVVDYAPKPTEAIVNRVKTIRGKKVLVVGHSNTILEIARGLGAKPTLAKIESGDFDNLFRVTRHHGPFRRSVTFVATTYGQQTAP</sequence>
<protein>
    <submittedName>
        <fullName evidence="1">Histidine phosphatase superfamily (Branch 1)</fullName>
    </submittedName>
</protein>
<name>A0A286FZS0_9BACT</name>
<evidence type="ECO:0000313" key="2">
    <source>
        <dbReference type="Proteomes" id="UP000219452"/>
    </source>
</evidence>
<dbReference type="Proteomes" id="UP000219452">
    <property type="component" value="Unassembled WGS sequence"/>
</dbReference>
<dbReference type="AlphaFoldDB" id="A0A286FZS0"/>
<dbReference type="SMART" id="SM00855">
    <property type="entry name" value="PGAM"/>
    <property type="match status" value="1"/>
</dbReference>
<reference evidence="2" key="1">
    <citation type="submission" date="2017-09" db="EMBL/GenBank/DDBJ databases">
        <authorList>
            <person name="Varghese N."/>
            <person name="Submissions S."/>
        </authorList>
    </citation>
    <scope>NUCLEOTIDE SEQUENCE [LARGE SCALE GENOMIC DNA]</scope>
    <source>
        <strain evidence="2">DSM 29961</strain>
    </source>
</reference>
<dbReference type="PROSITE" id="PS51257">
    <property type="entry name" value="PROKAR_LIPOPROTEIN"/>
    <property type="match status" value="1"/>
</dbReference>
<dbReference type="InterPro" id="IPR013078">
    <property type="entry name" value="His_Pase_superF_clade-1"/>
</dbReference>
<dbReference type="RefSeq" id="WP_097126441.1">
    <property type="nucleotide sequence ID" value="NZ_OCNH01000002.1"/>
</dbReference>
<evidence type="ECO:0000313" key="1">
    <source>
        <dbReference type="EMBL" id="SOD88755.1"/>
    </source>
</evidence>
<organism evidence="1 2">
    <name type="scientific">Spirosoma fluviale</name>
    <dbReference type="NCBI Taxonomy" id="1597977"/>
    <lineage>
        <taxon>Bacteria</taxon>
        <taxon>Pseudomonadati</taxon>
        <taxon>Bacteroidota</taxon>
        <taxon>Cytophagia</taxon>
        <taxon>Cytophagales</taxon>
        <taxon>Cytophagaceae</taxon>
        <taxon>Spirosoma</taxon>
    </lineage>
</organism>
<dbReference type="SUPFAM" id="SSF53254">
    <property type="entry name" value="Phosphoglycerate mutase-like"/>
    <property type="match status" value="1"/>
</dbReference>
<gene>
    <name evidence="1" type="ORF">SAMN06269250_2830</name>
</gene>
<accession>A0A286FZS0</accession>
<dbReference type="CDD" id="cd07067">
    <property type="entry name" value="HP_PGM_like"/>
    <property type="match status" value="1"/>
</dbReference>
<proteinExistence type="predicted"/>